<evidence type="ECO:0000313" key="4">
    <source>
        <dbReference type="Proteomes" id="UP001302274"/>
    </source>
</evidence>
<name>A0ABU5W1C5_9BACT</name>
<evidence type="ECO:0000313" key="3">
    <source>
        <dbReference type="EMBL" id="MEA9358433.1"/>
    </source>
</evidence>
<keyword evidence="1" id="KW-0732">Signal</keyword>
<dbReference type="InterPro" id="IPR001638">
    <property type="entry name" value="Solute-binding_3/MltF_N"/>
</dbReference>
<dbReference type="EMBL" id="JAYGJQ010000003">
    <property type="protein sequence ID" value="MEA9358433.1"/>
    <property type="molecule type" value="Genomic_DNA"/>
</dbReference>
<reference evidence="3 4" key="1">
    <citation type="submission" date="2023-11" db="EMBL/GenBank/DDBJ databases">
        <title>A Novel Polar Bacteriovorax (B. antarcticus) Isolated from the Biocrust in Antarctica.</title>
        <authorList>
            <person name="Mun W."/>
            <person name="Choi S.Y."/>
            <person name="Mitchell R.J."/>
        </authorList>
    </citation>
    <scope>NUCLEOTIDE SEQUENCE [LARGE SCALE GENOMIC DNA]</scope>
    <source>
        <strain evidence="3 4">PP10</strain>
    </source>
</reference>
<sequence length="243" mass="27832">MRIFIIRGLLLFILGEANILNAKELQIETSEIYPFGHIDEKGNNAGLIYEISNRIAENAGFTYKNKIIPFPRTILDLKNGNADFVIRYTNEEMLKVAIQVAPTVGFSTIILSNFGVNYKSLDDLHGKTVGVIRGGVFDDRFFADNLIIKFEVRDYEQMFSMLLAKRIDAAIGIDIGLYSTARKLKISKSLLGTPLYLQKKYFILNYSKKNVDEKTIKILKQTINKMREKGDFERIEKKYRALI</sequence>
<dbReference type="Pfam" id="PF00497">
    <property type="entry name" value="SBP_bac_3"/>
    <property type="match status" value="1"/>
</dbReference>
<dbReference type="Gene3D" id="3.40.190.10">
    <property type="entry name" value="Periplasmic binding protein-like II"/>
    <property type="match status" value="2"/>
</dbReference>
<comment type="caution">
    <text evidence="3">The sequence shown here is derived from an EMBL/GenBank/DDBJ whole genome shotgun (WGS) entry which is preliminary data.</text>
</comment>
<evidence type="ECO:0000256" key="1">
    <source>
        <dbReference type="ARBA" id="ARBA00022729"/>
    </source>
</evidence>
<gene>
    <name evidence="3" type="ORF">SHI21_19510</name>
</gene>
<dbReference type="PANTHER" id="PTHR35936:SF19">
    <property type="entry name" value="AMINO-ACID-BINDING PROTEIN YXEM-RELATED"/>
    <property type="match status" value="1"/>
</dbReference>
<dbReference type="PANTHER" id="PTHR35936">
    <property type="entry name" value="MEMBRANE-BOUND LYTIC MUREIN TRANSGLYCOSYLASE F"/>
    <property type="match status" value="1"/>
</dbReference>
<accession>A0ABU5W1C5</accession>
<protein>
    <submittedName>
        <fullName evidence="3">Transporter substrate-binding domain-containing protein</fullName>
    </submittedName>
</protein>
<proteinExistence type="predicted"/>
<dbReference type="SMART" id="SM00062">
    <property type="entry name" value="PBPb"/>
    <property type="match status" value="1"/>
</dbReference>
<feature type="domain" description="Solute-binding protein family 3/N-terminal" evidence="2">
    <location>
        <begin position="24"/>
        <end position="243"/>
    </location>
</feature>
<dbReference type="RefSeq" id="WP_323578836.1">
    <property type="nucleotide sequence ID" value="NZ_JAYGJQ010000003.1"/>
</dbReference>
<evidence type="ECO:0000259" key="2">
    <source>
        <dbReference type="SMART" id="SM00062"/>
    </source>
</evidence>
<keyword evidence="4" id="KW-1185">Reference proteome</keyword>
<organism evidence="3 4">
    <name type="scientific">Bacteriovorax antarcticus</name>
    <dbReference type="NCBI Taxonomy" id="3088717"/>
    <lineage>
        <taxon>Bacteria</taxon>
        <taxon>Pseudomonadati</taxon>
        <taxon>Bdellovibrionota</taxon>
        <taxon>Bacteriovoracia</taxon>
        <taxon>Bacteriovoracales</taxon>
        <taxon>Bacteriovoracaceae</taxon>
        <taxon>Bacteriovorax</taxon>
    </lineage>
</organism>
<dbReference type="Proteomes" id="UP001302274">
    <property type="component" value="Unassembled WGS sequence"/>
</dbReference>
<dbReference type="SUPFAM" id="SSF53850">
    <property type="entry name" value="Periplasmic binding protein-like II"/>
    <property type="match status" value="1"/>
</dbReference>